<gene>
    <name evidence="1" type="ORF">HAX54_033776</name>
</gene>
<organism evidence="1 2">
    <name type="scientific">Datura stramonium</name>
    <name type="common">Jimsonweed</name>
    <name type="synonym">Common thornapple</name>
    <dbReference type="NCBI Taxonomy" id="4076"/>
    <lineage>
        <taxon>Eukaryota</taxon>
        <taxon>Viridiplantae</taxon>
        <taxon>Streptophyta</taxon>
        <taxon>Embryophyta</taxon>
        <taxon>Tracheophyta</taxon>
        <taxon>Spermatophyta</taxon>
        <taxon>Magnoliopsida</taxon>
        <taxon>eudicotyledons</taxon>
        <taxon>Gunneridae</taxon>
        <taxon>Pentapetalae</taxon>
        <taxon>asterids</taxon>
        <taxon>lamiids</taxon>
        <taxon>Solanales</taxon>
        <taxon>Solanaceae</taxon>
        <taxon>Solanoideae</taxon>
        <taxon>Datureae</taxon>
        <taxon>Datura</taxon>
    </lineage>
</organism>
<dbReference type="EMBL" id="JACEIK010004333">
    <property type="protein sequence ID" value="MCD9645100.1"/>
    <property type="molecule type" value="Genomic_DNA"/>
</dbReference>
<protein>
    <submittedName>
        <fullName evidence="1">Uncharacterized protein</fullName>
    </submittedName>
</protein>
<evidence type="ECO:0000313" key="2">
    <source>
        <dbReference type="Proteomes" id="UP000823775"/>
    </source>
</evidence>
<sequence>MRNNKKVHFKPNVPFSWEKKPGVSKVTTPTKISPQVLPLPPCPVPEKLKIAPLHHLQIPLPPCTFQPPPLLRSSSRRIFKKKEDHDDPFYIAHKECTKSSRKGNNFFDGLINKDDFGFGVKKNKKKNSLSIFSCKKSCSVMEDNISIIKVSQELPISRSLRSEKESPYKF</sequence>
<reference evidence="1 2" key="1">
    <citation type="journal article" date="2021" name="BMC Genomics">
        <title>Datura genome reveals duplications of psychoactive alkaloid biosynthetic genes and high mutation rate following tissue culture.</title>
        <authorList>
            <person name="Rajewski A."/>
            <person name="Carter-House D."/>
            <person name="Stajich J."/>
            <person name="Litt A."/>
        </authorList>
    </citation>
    <scope>NUCLEOTIDE SEQUENCE [LARGE SCALE GENOMIC DNA]</scope>
    <source>
        <strain evidence="1">AR-01</strain>
    </source>
</reference>
<accession>A0ABS8VFX9</accession>
<name>A0ABS8VFX9_DATST</name>
<comment type="caution">
    <text evidence="1">The sequence shown here is derived from an EMBL/GenBank/DDBJ whole genome shotgun (WGS) entry which is preliminary data.</text>
</comment>
<evidence type="ECO:0000313" key="1">
    <source>
        <dbReference type="EMBL" id="MCD9645100.1"/>
    </source>
</evidence>
<proteinExistence type="predicted"/>
<dbReference type="PANTHER" id="PTHR33696:SF3">
    <property type="entry name" value="FLZ-TYPE DOMAIN-CONTAINING PROTEIN"/>
    <property type="match status" value="1"/>
</dbReference>
<dbReference type="Proteomes" id="UP000823775">
    <property type="component" value="Unassembled WGS sequence"/>
</dbReference>
<keyword evidence="2" id="KW-1185">Reference proteome</keyword>
<dbReference type="PANTHER" id="PTHR33696">
    <property type="entry name" value="T22J18.15-RELATED"/>
    <property type="match status" value="1"/>
</dbReference>